<organism evidence="3 4">
    <name type="scientific">Thiothrix lacustris</name>
    <dbReference type="NCBI Taxonomy" id="525917"/>
    <lineage>
        <taxon>Bacteria</taxon>
        <taxon>Pseudomonadati</taxon>
        <taxon>Pseudomonadota</taxon>
        <taxon>Gammaproteobacteria</taxon>
        <taxon>Thiotrichales</taxon>
        <taxon>Thiotrichaceae</taxon>
        <taxon>Thiothrix</taxon>
    </lineage>
</organism>
<protein>
    <submittedName>
        <fullName evidence="3">Uncharacterized protein</fullName>
    </submittedName>
</protein>
<dbReference type="InterPro" id="IPR015943">
    <property type="entry name" value="WD40/YVTN_repeat-like_dom_sf"/>
</dbReference>
<comment type="caution">
    <text evidence="3">The sequence shown here is derived from an EMBL/GenBank/DDBJ whole genome shotgun (WGS) entry which is preliminary data.</text>
</comment>
<dbReference type="InterPro" id="IPR047589">
    <property type="entry name" value="DUF11_rpt"/>
</dbReference>
<dbReference type="SUPFAM" id="SSF75011">
    <property type="entry name" value="3-carboxy-cis,cis-mucoante lactonizing enzyme"/>
    <property type="match status" value="1"/>
</dbReference>
<dbReference type="InterPro" id="IPR051172">
    <property type="entry name" value="Chlamydia_OmcB"/>
</dbReference>
<dbReference type="Pfam" id="PF01345">
    <property type="entry name" value="DUF11"/>
    <property type="match status" value="1"/>
</dbReference>
<reference evidence="3 4" key="1">
    <citation type="submission" date="2017-01" db="EMBL/GenBank/DDBJ databases">
        <title>Novel large sulfur bacteria in the metagenomes of groundwater-fed chemosynthetic microbial mats in the Lake Huron basin.</title>
        <authorList>
            <person name="Sharrar A.M."/>
            <person name="Flood B.E."/>
            <person name="Bailey J.V."/>
            <person name="Jones D.S."/>
            <person name="Biddanda B."/>
            <person name="Ruberg S.A."/>
            <person name="Marcus D.N."/>
            <person name="Dick G.J."/>
        </authorList>
    </citation>
    <scope>NUCLEOTIDE SEQUENCE [LARGE SCALE GENOMIC DNA]</scope>
    <source>
        <strain evidence="3">A8</strain>
    </source>
</reference>
<dbReference type="EMBL" id="MTEJ01000213">
    <property type="protein sequence ID" value="OQX07305.1"/>
    <property type="molecule type" value="Genomic_DNA"/>
</dbReference>
<proteinExistence type="predicted"/>
<feature type="domain" description="DUF11" evidence="1">
    <location>
        <begin position="543"/>
        <end position="627"/>
    </location>
</feature>
<evidence type="ECO:0000313" key="3">
    <source>
        <dbReference type="EMBL" id="OQX07305.1"/>
    </source>
</evidence>
<evidence type="ECO:0000259" key="1">
    <source>
        <dbReference type="Pfam" id="PF01345"/>
    </source>
</evidence>
<dbReference type="Pfam" id="PF19407">
    <property type="entry name" value="DUF5979"/>
    <property type="match status" value="1"/>
</dbReference>
<dbReference type="PANTHER" id="PTHR34819">
    <property type="entry name" value="LARGE CYSTEINE-RICH PERIPLASMIC PROTEIN OMCB"/>
    <property type="match status" value="1"/>
</dbReference>
<dbReference type="Gene3D" id="2.130.10.10">
    <property type="entry name" value="YVTN repeat-like/Quinoprotein amine dehydrogenase"/>
    <property type="match status" value="1"/>
</dbReference>
<dbReference type="NCBIfam" id="TIGR01451">
    <property type="entry name" value="B_ant_repeat"/>
    <property type="match status" value="1"/>
</dbReference>
<feature type="domain" description="DUF5979" evidence="2">
    <location>
        <begin position="445"/>
        <end position="538"/>
    </location>
</feature>
<dbReference type="Proteomes" id="UP000192491">
    <property type="component" value="Unassembled WGS sequence"/>
</dbReference>
<dbReference type="Gene3D" id="2.60.40.1140">
    <property type="entry name" value="Collagen-binding surface protein Cna, B-type domain"/>
    <property type="match status" value="1"/>
</dbReference>
<evidence type="ECO:0000259" key="2">
    <source>
        <dbReference type="Pfam" id="PF19407"/>
    </source>
</evidence>
<accession>A0A1Y1QK34</accession>
<name>A0A1Y1QK34_9GAMM</name>
<gene>
    <name evidence="3" type="ORF">BWK73_28490</name>
</gene>
<dbReference type="InterPro" id="IPR046022">
    <property type="entry name" value="DUF5979"/>
</dbReference>
<dbReference type="PANTHER" id="PTHR34819:SF3">
    <property type="entry name" value="CELL SURFACE PROTEIN"/>
    <property type="match status" value="1"/>
</dbReference>
<sequence length="628" mass="65456">MFLTVLAGTPSAWADLPLLPGQAITTHFSGIENNTSQPFLQGKVLSVLDIRDPVANSAPFALPGPTNWTVPRYQHTSWDATTLGEVFGLALDTSKAQPDIYLASSSSMYFRDTAFNMTPGSLANGYGGVFKIDGVSGAASLLANLPSATFNNGFTRYAGLAQIAANPTGRTLYVANYEDGKIYVLNMDTGATVETFDHGTQAASPTIADDGTAGFTQLGRRVSAVQYHPQEQRLYYSVWAVDGNKIWSVPVASNGATNGAARFELSYTSGAWAGSSNAVITDIAFSKDGQRMLAGEMPVVDGSYMRSSHYTSGVEWVGSGGGWTLNNSLEGGNGTIPVGLFNNKINAAGSVAYGYNNYGTNAGASEPCEDSFVLMGDALYFPAPFIYGLQITPLTGSTTATLGQDDYIVDLENSTGGNENNDKSGLGDVEVLSGCVPPVTPKGNLTISKAVAGGTDPQTFNIQLDCSDNSFDNNAITLTAGATHTVSNIPAGTTCTVTETTPSAPSGYSYSAPVITPAQPVTIVANSTVAVSVLNQMTAKMADIEVNKVVDKPKVNSGDVVTYTITVKNNGPDNATGIEVTDQLPSGVTYKPTYNASQGTYSSATGIWSVGSLTNGTTATLTIQATVN</sequence>
<evidence type="ECO:0000313" key="4">
    <source>
        <dbReference type="Proteomes" id="UP000192491"/>
    </source>
</evidence>
<dbReference type="Gene3D" id="2.60.40.1170">
    <property type="entry name" value="Mu homology domain, subdomain B"/>
    <property type="match status" value="1"/>
</dbReference>
<dbReference type="AlphaFoldDB" id="A0A1Y1QK34"/>
<dbReference type="InterPro" id="IPR001434">
    <property type="entry name" value="OmcB-like_DUF11"/>
</dbReference>